<dbReference type="PANTHER" id="PTHR43800">
    <property type="entry name" value="PEPTIDYL-LYSINE N-ACETYLTRANSFERASE YJAB"/>
    <property type="match status" value="1"/>
</dbReference>
<keyword evidence="1" id="KW-0808">Transferase</keyword>
<dbReference type="InterPro" id="IPR016181">
    <property type="entry name" value="Acyl_CoA_acyltransferase"/>
</dbReference>
<evidence type="ECO:0000259" key="3">
    <source>
        <dbReference type="PROSITE" id="PS51186"/>
    </source>
</evidence>
<dbReference type="Proteomes" id="UP000199577">
    <property type="component" value="Unassembled WGS sequence"/>
</dbReference>
<keyword evidence="4" id="KW-0689">Ribosomal protein</keyword>
<dbReference type="EMBL" id="FOLL01000035">
    <property type="protein sequence ID" value="SFC84091.1"/>
    <property type="molecule type" value="Genomic_DNA"/>
</dbReference>
<proteinExistence type="predicted"/>
<dbReference type="RefSeq" id="WP_211657668.1">
    <property type="nucleotide sequence ID" value="NZ_FOLL01000035.1"/>
</dbReference>
<evidence type="ECO:0000313" key="5">
    <source>
        <dbReference type="Proteomes" id="UP000199577"/>
    </source>
</evidence>
<dbReference type="Pfam" id="PF13673">
    <property type="entry name" value="Acetyltransf_10"/>
    <property type="match status" value="1"/>
</dbReference>
<feature type="domain" description="N-acetyltransferase" evidence="3">
    <location>
        <begin position="220"/>
        <end position="366"/>
    </location>
</feature>
<dbReference type="Gene3D" id="3.40.630.30">
    <property type="match status" value="1"/>
</dbReference>
<dbReference type="AlphaFoldDB" id="A0A1I1MF42"/>
<dbReference type="PROSITE" id="PS51186">
    <property type="entry name" value="GNAT"/>
    <property type="match status" value="1"/>
</dbReference>
<accession>A0A1I1MF42</accession>
<protein>
    <submittedName>
        <fullName evidence="4">Ribosomal protein S18 acetylase RimI</fullName>
    </submittedName>
</protein>
<dbReference type="SUPFAM" id="SSF55729">
    <property type="entry name" value="Acyl-CoA N-acyltransferases (Nat)"/>
    <property type="match status" value="1"/>
</dbReference>
<organism evidence="4 5">
    <name type="scientific">Parapedobacter composti</name>
    <dbReference type="NCBI Taxonomy" id="623281"/>
    <lineage>
        <taxon>Bacteria</taxon>
        <taxon>Pseudomonadati</taxon>
        <taxon>Bacteroidota</taxon>
        <taxon>Sphingobacteriia</taxon>
        <taxon>Sphingobacteriales</taxon>
        <taxon>Sphingobacteriaceae</taxon>
        <taxon>Parapedobacter</taxon>
    </lineage>
</organism>
<dbReference type="InterPro" id="IPR000182">
    <property type="entry name" value="GNAT_dom"/>
</dbReference>
<dbReference type="CDD" id="cd04301">
    <property type="entry name" value="NAT_SF"/>
    <property type="match status" value="1"/>
</dbReference>
<reference evidence="4 5" key="1">
    <citation type="submission" date="2016-10" db="EMBL/GenBank/DDBJ databases">
        <authorList>
            <person name="de Groot N.N."/>
        </authorList>
    </citation>
    <scope>NUCLEOTIDE SEQUENCE [LARGE SCALE GENOMIC DNA]</scope>
    <source>
        <strain evidence="4 5">DSM 22900</strain>
    </source>
</reference>
<name>A0A1I1MF42_9SPHI</name>
<dbReference type="PANTHER" id="PTHR43800:SF1">
    <property type="entry name" value="PEPTIDYL-LYSINE N-ACETYLTRANSFERASE YJAB"/>
    <property type="match status" value="1"/>
</dbReference>
<dbReference type="GO" id="GO:0016747">
    <property type="term" value="F:acyltransferase activity, transferring groups other than amino-acyl groups"/>
    <property type="evidence" value="ECO:0007669"/>
    <property type="project" value="InterPro"/>
</dbReference>
<keyword evidence="2" id="KW-0012">Acyltransferase</keyword>
<keyword evidence="5" id="KW-1185">Reference proteome</keyword>
<dbReference type="STRING" id="623281.SAMN05421747_1356"/>
<evidence type="ECO:0000256" key="2">
    <source>
        <dbReference type="ARBA" id="ARBA00023315"/>
    </source>
</evidence>
<evidence type="ECO:0000313" key="4">
    <source>
        <dbReference type="EMBL" id="SFC84091.1"/>
    </source>
</evidence>
<gene>
    <name evidence="4" type="ORF">SAMN05421747_1356</name>
</gene>
<sequence>MIVTTTKKSVRKPASSYVNISRMDYELVCNVLLLLEETGMDDEEISFLLGKRNQYFFKLIDPRKKQKLKTDQADPLAPIFGKPHNQIIPLNVAPGEMIQLHHATRTVDEDEKSKTVTFSHIVYPEDGGDGKRVIWQKTSVKGERYKIKSEVLSFLKAKVSAGYFSKPRLALPLYLEMKRTLEPRSFAAMDLERALAKLLRGKGVLMCDSFDSQEHYVERHEIFAAQPADVSRLLEIWEASVRATHHFLSEGDIRYFLPLVRDKYIPSLEVYGIRNLDDKIMGFMGLAENKVEMLFIHPDDAGRGLGAFLIAKAVKLKGKPLFVDVNEQNPAAIRFYERIGFKSIGRSELDATGKPFPIIHMELPDSGAEKGEE</sequence>
<keyword evidence="4" id="KW-0687">Ribonucleoprotein</keyword>
<dbReference type="GO" id="GO:0005840">
    <property type="term" value="C:ribosome"/>
    <property type="evidence" value="ECO:0007669"/>
    <property type="project" value="UniProtKB-KW"/>
</dbReference>
<evidence type="ECO:0000256" key="1">
    <source>
        <dbReference type="ARBA" id="ARBA00022679"/>
    </source>
</evidence>